<accession>A0A561UZL3</accession>
<proteinExistence type="predicted"/>
<feature type="signal peptide" evidence="1">
    <location>
        <begin position="1"/>
        <end position="27"/>
    </location>
</feature>
<dbReference type="EMBL" id="CP109114">
    <property type="protein sequence ID" value="WSC14105.1"/>
    <property type="molecule type" value="Genomic_DNA"/>
</dbReference>
<evidence type="ECO:0000313" key="4">
    <source>
        <dbReference type="Proteomes" id="UP000318186"/>
    </source>
</evidence>
<evidence type="ECO:0008006" key="6">
    <source>
        <dbReference type="Google" id="ProtNLM"/>
    </source>
</evidence>
<reference evidence="3 5" key="2">
    <citation type="submission" date="2022-10" db="EMBL/GenBank/DDBJ databases">
        <title>The complete genomes of actinobacterial strains from the NBC collection.</title>
        <authorList>
            <person name="Joergensen T.S."/>
            <person name="Alvarez Arevalo M."/>
            <person name="Sterndorff E.B."/>
            <person name="Faurdal D."/>
            <person name="Vuksanovic O."/>
            <person name="Mourched A.-S."/>
            <person name="Charusanti P."/>
            <person name="Shaw S."/>
            <person name="Blin K."/>
            <person name="Weber T."/>
        </authorList>
    </citation>
    <scope>NUCLEOTIDE SEQUENCE [LARGE SCALE GENOMIC DNA]</scope>
    <source>
        <strain evidence="3 5">NBC 01769</strain>
    </source>
</reference>
<dbReference type="RefSeq" id="WP_145764884.1">
    <property type="nucleotide sequence ID" value="NZ_CP109114.1"/>
</dbReference>
<gene>
    <name evidence="2" type="ORF">FHX80_113294</name>
    <name evidence="3" type="ORF">OIE64_15445</name>
</gene>
<dbReference type="OrthoDB" id="3296851at2"/>
<dbReference type="AlphaFoldDB" id="A0A561UZL3"/>
<evidence type="ECO:0000313" key="3">
    <source>
        <dbReference type="EMBL" id="WSC14105.1"/>
    </source>
</evidence>
<sequence>MRTRATVAAVSGALALSAFVLPSAAQADGAHASADSAAAVARAAQAASAAPSAAKTGARSAAPAAEPIPAQLDLTFSKFTVNGGKPIVVGTTYTKRVATTFTVTHAADVDIFASDFALDVSLYRGSFDSPKNELYGDVIPVCKAVSAKVATCKGNIAVVPGFDLIGNADATKWKAMGFAVDYNGQDNLENPDFSKIGFALQDNLGGSSLQRASKQTVNASPEPVKKGKTLTVTGWLSRANFDDLKYHGYTVQPVKLQFRKKGSSTYTTVKTVKTNNKGDLKTTVKATVDGYWRYSFAGTSTTPAATATGDYVDVK</sequence>
<keyword evidence="1" id="KW-0732">Signal</keyword>
<dbReference type="Proteomes" id="UP001330827">
    <property type="component" value="Chromosome"/>
</dbReference>
<evidence type="ECO:0000256" key="1">
    <source>
        <dbReference type="SAM" id="SignalP"/>
    </source>
</evidence>
<dbReference type="EMBL" id="VIWW01000001">
    <property type="protein sequence ID" value="TWG04822.1"/>
    <property type="molecule type" value="Genomic_DNA"/>
</dbReference>
<keyword evidence="5" id="KW-1185">Reference proteome</keyword>
<dbReference type="Proteomes" id="UP000318186">
    <property type="component" value="Unassembled WGS sequence"/>
</dbReference>
<reference evidence="2 4" key="1">
    <citation type="submission" date="2019-06" db="EMBL/GenBank/DDBJ databases">
        <title>Sequencing the genomes of 1000 actinobacteria strains.</title>
        <authorList>
            <person name="Klenk H.-P."/>
        </authorList>
    </citation>
    <scope>NUCLEOTIDE SEQUENCE [LARGE SCALE GENOMIC DNA]</scope>
    <source>
        <strain evidence="2 4">DSM 42059</strain>
    </source>
</reference>
<evidence type="ECO:0000313" key="2">
    <source>
        <dbReference type="EMBL" id="TWG04822.1"/>
    </source>
</evidence>
<protein>
    <recommendedName>
        <fullName evidence="6">Calcium-binding protein</fullName>
    </recommendedName>
</protein>
<feature type="chain" id="PRO_5022001786" description="Calcium-binding protein" evidence="1">
    <location>
        <begin position="28"/>
        <end position="315"/>
    </location>
</feature>
<organism evidence="2 4">
    <name type="scientific">Streptomyces brevispora</name>
    <dbReference type="NCBI Taxonomy" id="887462"/>
    <lineage>
        <taxon>Bacteria</taxon>
        <taxon>Bacillati</taxon>
        <taxon>Actinomycetota</taxon>
        <taxon>Actinomycetes</taxon>
        <taxon>Kitasatosporales</taxon>
        <taxon>Streptomycetaceae</taxon>
        <taxon>Streptomyces</taxon>
    </lineage>
</organism>
<evidence type="ECO:0000313" key="5">
    <source>
        <dbReference type="Proteomes" id="UP001330827"/>
    </source>
</evidence>
<name>A0A561UZL3_9ACTN</name>